<feature type="domain" description="D-isomer specific 2-hydroxyacid dehydrogenase NAD-binding" evidence="6">
    <location>
        <begin position="121"/>
        <end position="308"/>
    </location>
</feature>
<comment type="caution">
    <text evidence="7">The sequence shown here is derived from an EMBL/GenBank/DDBJ whole genome shotgun (WGS) entry which is preliminary data.</text>
</comment>
<dbReference type="EMBL" id="JAVFHQ010000073">
    <property type="protein sequence ID" value="KAK4540171.1"/>
    <property type="molecule type" value="Genomic_DNA"/>
</dbReference>
<dbReference type="SUPFAM" id="SSF52283">
    <property type="entry name" value="Formate/glycerate dehydrogenase catalytic domain-like"/>
    <property type="match status" value="1"/>
</dbReference>
<evidence type="ECO:0000256" key="1">
    <source>
        <dbReference type="ARBA" id="ARBA00005854"/>
    </source>
</evidence>
<evidence type="ECO:0008006" key="9">
    <source>
        <dbReference type="Google" id="ProtNLM"/>
    </source>
</evidence>
<reference evidence="7 8" key="1">
    <citation type="submission" date="2021-11" db="EMBL/GenBank/DDBJ databases">
        <title>Black yeast isolated from Biological Soil Crust.</title>
        <authorList>
            <person name="Kurbessoian T."/>
        </authorList>
    </citation>
    <scope>NUCLEOTIDE SEQUENCE [LARGE SCALE GENOMIC DNA]</scope>
    <source>
        <strain evidence="7 8">CCFEE 5522</strain>
    </source>
</reference>
<organism evidence="7 8">
    <name type="scientific">Oleoguttula mirabilis</name>
    <dbReference type="NCBI Taxonomy" id="1507867"/>
    <lineage>
        <taxon>Eukaryota</taxon>
        <taxon>Fungi</taxon>
        <taxon>Dikarya</taxon>
        <taxon>Ascomycota</taxon>
        <taxon>Pezizomycotina</taxon>
        <taxon>Dothideomycetes</taxon>
        <taxon>Dothideomycetidae</taxon>
        <taxon>Mycosphaerellales</taxon>
        <taxon>Teratosphaeriaceae</taxon>
        <taxon>Oleoguttula</taxon>
    </lineage>
</organism>
<dbReference type="InterPro" id="IPR006140">
    <property type="entry name" value="D-isomer_DH_NAD-bd"/>
</dbReference>
<sequence length="339" mass="36066">MGSTGESAGEFHLTIVALEAAFCAIPTFSLPKPYTYTLQSYPETSNEQVASRIGAATVLLITTLPLTAEHLAPQCTPHLRMIAIMASGTDHVDLAACRKRGIQVCNASHANVPAVSNHAIGMYFAARRRFGLTGRALRAGEWVKDGTACMHLMGDADGVMPSTCDEEVMGLLGYGAIGKRIAEMARLLGMRVLVGERKGATRIREGRTAFEDVLKQSSVLVLILPRTPESLGLISAAELHTMSRHAILVNVSRGGIVDEPALVQALREGTIAGAAVDVFEEEPAAATNSVLLTPEASALNLTCTPHLAWVASATTKLLQRITRENVEAWCAGRSTNVVV</sequence>
<evidence type="ECO:0000256" key="3">
    <source>
        <dbReference type="ARBA" id="ARBA00023027"/>
    </source>
</evidence>
<evidence type="ECO:0000313" key="7">
    <source>
        <dbReference type="EMBL" id="KAK4540171.1"/>
    </source>
</evidence>
<evidence type="ECO:0000259" key="5">
    <source>
        <dbReference type="Pfam" id="PF00389"/>
    </source>
</evidence>
<dbReference type="GO" id="GO:0016616">
    <property type="term" value="F:oxidoreductase activity, acting on the CH-OH group of donors, NAD or NADP as acceptor"/>
    <property type="evidence" value="ECO:0007669"/>
    <property type="project" value="InterPro"/>
</dbReference>
<dbReference type="AlphaFoldDB" id="A0AAV9J593"/>
<comment type="similarity">
    <text evidence="1 4">Belongs to the D-isomer specific 2-hydroxyacid dehydrogenase family.</text>
</comment>
<dbReference type="InterPro" id="IPR050418">
    <property type="entry name" value="D-iso_2-hydroxyacid_DH_PdxB"/>
</dbReference>
<dbReference type="GO" id="GO:0051287">
    <property type="term" value="F:NAD binding"/>
    <property type="evidence" value="ECO:0007669"/>
    <property type="project" value="InterPro"/>
</dbReference>
<name>A0AAV9J593_9PEZI</name>
<evidence type="ECO:0000313" key="8">
    <source>
        <dbReference type="Proteomes" id="UP001324427"/>
    </source>
</evidence>
<dbReference type="InterPro" id="IPR036291">
    <property type="entry name" value="NAD(P)-bd_dom_sf"/>
</dbReference>
<dbReference type="Proteomes" id="UP001324427">
    <property type="component" value="Unassembled WGS sequence"/>
</dbReference>
<feature type="domain" description="D-isomer specific 2-hydroxyacid dehydrogenase catalytic" evidence="5">
    <location>
        <begin position="38"/>
        <end position="338"/>
    </location>
</feature>
<protein>
    <recommendedName>
        <fullName evidence="9">Glycerate dehydrogenase</fullName>
    </recommendedName>
</protein>
<gene>
    <name evidence="7" type="ORF">LTR36_009757</name>
</gene>
<proteinExistence type="inferred from homology"/>
<accession>A0AAV9J593</accession>
<dbReference type="Gene3D" id="3.40.50.720">
    <property type="entry name" value="NAD(P)-binding Rossmann-like Domain"/>
    <property type="match status" value="2"/>
</dbReference>
<evidence type="ECO:0000256" key="2">
    <source>
        <dbReference type="ARBA" id="ARBA00023002"/>
    </source>
</evidence>
<dbReference type="SUPFAM" id="SSF51735">
    <property type="entry name" value="NAD(P)-binding Rossmann-fold domains"/>
    <property type="match status" value="1"/>
</dbReference>
<dbReference type="PANTHER" id="PTHR43761:SF1">
    <property type="entry name" value="D-ISOMER SPECIFIC 2-HYDROXYACID DEHYDROGENASE CATALYTIC DOMAIN-CONTAINING PROTEIN-RELATED"/>
    <property type="match status" value="1"/>
</dbReference>
<keyword evidence="3" id="KW-0520">NAD</keyword>
<keyword evidence="8" id="KW-1185">Reference proteome</keyword>
<keyword evidence="2 4" id="KW-0560">Oxidoreductase</keyword>
<dbReference type="PANTHER" id="PTHR43761">
    <property type="entry name" value="D-ISOMER SPECIFIC 2-HYDROXYACID DEHYDROGENASE FAMILY PROTEIN (AFU_ORTHOLOGUE AFUA_1G13630)"/>
    <property type="match status" value="1"/>
</dbReference>
<dbReference type="Pfam" id="PF02826">
    <property type="entry name" value="2-Hacid_dh_C"/>
    <property type="match status" value="1"/>
</dbReference>
<dbReference type="Pfam" id="PF00389">
    <property type="entry name" value="2-Hacid_dh"/>
    <property type="match status" value="1"/>
</dbReference>
<evidence type="ECO:0000256" key="4">
    <source>
        <dbReference type="RuleBase" id="RU003719"/>
    </source>
</evidence>
<dbReference type="InterPro" id="IPR006139">
    <property type="entry name" value="D-isomer_2_OHA_DH_cat_dom"/>
</dbReference>
<evidence type="ECO:0000259" key="6">
    <source>
        <dbReference type="Pfam" id="PF02826"/>
    </source>
</evidence>